<proteinExistence type="predicted"/>
<evidence type="ECO:0000313" key="2">
    <source>
        <dbReference type="Proteomes" id="UP000198440"/>
    </source>
</evidence>
<dbReference type="RefSeq" id="WP_089277047.1">
    <property type="nucleotide sequence ID" value="NZ_FZON01000008.1"/>
</dbReference>
<dbReference type="SUPFAM" id="SSF56655">
    <property type="entry name" value="Carbohydrate phosphatase"/>
    <property type="match status" value="1"/>
</dbReference>
<dbReference type="Gene3D" id="3.30.540.10">
    <property type="entry name" value="Fructose-1,6-Bisphosphatase, subunit A, domain 1"/>
    <property type="match status" value="1"/>
</dbReference>
<dbReference type="AlphaFoldDB" id="A0A239CXA7"/>
<gene>
    <name evidence="1" type="ORF">SAMN04488078_1008102</name>
</gene>
<dbReference type="Proteomes" id="UP000198440">
    <property type="component" value="Unassembled WGS sequence"/>
</dbReference>
<organism evidence="1 2">
    <name type="scientific">Antarctobacter heliothermus</name>
    <dbReference type="NCBI Taxonomy" id="74033"/>
    <lineage>
        <taxon>Bacteria</taxon>
        <taxon>Pseudomonadati</taxon>
        <taxon>Pseudomonadota</taxon>
        <taxon>Alphaproteobacteria</taxon>
        <taxon>Rhodobacterales</taxon>
        <taxon>Roseobacteraceae</taxon>
        <taxon>Antarctobacter</taxon>
    </lineage>
</organism>
<protein>
    <submittedName>
        <fullName evidence="1">Fructose-1,6-bisphosphatase I</fullName>
    </submittedName>
</protein>
<dbReference type="OrthoDB" id="9806756at2"/>
<dbReference type="EMBL" id="FZON01000008">
    <property type="protein sequence ID" value="SNS24886.1"/>
    <property type="molecule type" value="Genomic_DNA"/>
</dbReference>
<reference evidence="1 2" key="1">
    <citation type="submission" date="2017-06" db="EMBL/GenBank/DDBJ databases">
        <authorList>
            <person name="Kim H.J."/>
            <person name="Triplett B.A."/>
        </authorList>
    </citation>
    <scope>NUCLEOTIDE SEQUENCE [LARGE SCALE GENOMIC DNA]</scope>
    <source>
        <strain evidence="1 2">DSM 11445</strain>
    </source>
</reference>
<sequence>MLAPLTLARDARISAPTLAQHLGKWAGGNDARVALARLLYALTQGSIPLAGRLAQGHLTGDPTAVVGTNESGDTQKALNLAAHDHFIALFAIFPAGATFLRPGREMIAAAGR</sequence>
<accession>A0A239CXA7</accession>
<evidence type="ECO:0000313" key="1">
    <source>
        <dbReference type="EMBL" id="SNS24886.1"/>
    </source>
</evidence>
<name>A0A239CXA7_9RHOB</name>